<sequence>MANTADDWLYNDDLDVSLPGVRIDIPDLAIMFMIVQHKCILLPLISLLSHFIRPLDTMGICLTWPAGHRLSNTGWRGSTRRHANCSVFSHPQN</sequence>
<keyword evidence="1" id="KW-1133">Transmembrane helix</keyword>
<evidence type="ECO:0000313" key="2">
    <source>
        <dbReference type="EMBL" id="CAI8020839.1"/>
    </source>
</evidence>
<evidence type="ECO:0000313" key="3">
    <source>
        <dbReference type="Proteomes" id="UP001174909"/>
    </source>
</evidence>
<keyword evidence="1" id="KW-0472">Membrane</keyword>
<gene>
    <name evidence="2" type="ORF">GBAR_LOCUS12424</name>
</gene>
<name>A0AA35S0T7_GEOBA</name>
<comment type="caution">
    <text evidence="2">The sequence shown here is derived from an EMBL/GenBank/DDBJ whole genome shotgun (WGS) entry which is preliminary data.</text>
</comment>
<keyword evidence="3" id="KW-1185">Reference proteome</keyword>
<protein>
    <submittedName>
        <fullName evidence="2">Uncharacterized protein</fullName>
    </submittedName>
</protein>
<evidence type="ECO:0000256" key="1">
    <source>
        <dbReference type="SAM" id="Phobius"/>
    </source>
</evidence>
<dbReference type="EMBL" id="CASHTH010001850">
    <property type="protein sequence ID" value="CAI8020839.1"/>
    <property type="molecule type" value="Genomic_DNA"/>
</dbReference>
<feature type="transmembrane region" description="Helical" evidence="1">
    <location>
        <begin position="28"/>
        <end position="48"/>
    </location>
</feature>
<dbReference type="AlphaFoldDB" id="A0AA35S0T7"/>
<keyword evidence="1" id="KW-0812">Transmembrane</keyword>
<dbReference type="Proteomes" id="UP001174909">
    <property type="component" value="Unassembled WGS sequence"/>
</dbReference>
<reference evidence="2" key="1">
    <citation type="submission" date="2023-03" db="EMBL/GenBank/DDBJ databases">
        <authorList>
            <person name="Steffen K."/>
            <person name="Cardenas P."/>
        </authorList>
    </citation>
    <scope>NUCLEOTIDE SEQUENCE</scope>
</reference>
<organism evidence="2 3">
    <name type="scientific">Geodia barretti</name>
    <name type="common">Barrett's horny sponge</name>
    <dbReference type="NCBI Taxonomy" id="519541"/>
    <lineage>
        <taxon>Eukaryota</taxon>
        <taxon>Metazoa</taxon>
        <taxon>Porifera</taxon>
        <taxon>Demospongiae</taxon>
        <taxon>Heteroscleromorpha</taxon>
        <taxon>Tetractinellida</taxon>
        <taxon>Astrophorina</taxon>
        <taxon>Geodiidae</taxon>
        <taxon>Geodia</taxon>
    </lineage>
</organism>
<accession>A0AA35S0T7</accession>
<proteinExistence type="predicted"/>